<sequence>MAAVPPGTRPRAELIEALVTLAGFLPCIPSFDSRRPMFYRQNRDSCGANYPNVAIDAASCTKCIQL</sequence>
<keyword evidence="2" id="KW-1185">Reference proteome</keyword>
<protein>
    <submittedName>
        <fullName evidence="1">Uncharacterized protein</fullName>
    </submittedName>
</protein>
<reference evidence="1 2" key="1">
    <citation type="submission" date="2021-03" db="EMBL/GenBank/DDBJ databases">
        <title>Sequencing the genomes of 1000 actinobacteria strains.</title>
        <authorList>
            <person name="Klenk H.-P."/>
        </authorList>
    </citation>
    <scope>NUCLEOTIDE SEQUENCE [LARGE SCALE GENOMIC DNA]</scope>
    <source>
        <strain evidence="1 2">DSM 15797</strain>
    </source>
</reference>
<evidence type="ECO:0000313" key="1">
    <source>
        <dbReference type="EMBL" id="MBP2388425.1"/>
    </source>
</evidence>
<name>A0ABS4XIX8_9MICC</name>
<dbReference type="Proteomes" id="UP001296993">
    <property type="component" value="Unassembled WGS sequence"/>
</dbReference>
<gene>
    <name evidence="1" type="ORF">JOF47_003998</name>
</gene>
<organism evidence="1 2">
    <name type="scientific">Paeniglutamicibacter kerguelensis</name>
    <dbReference type="NCBI Taxonomy" id="254788"/>
    <lineage>
        <taxon>Bacteria</taxon>
        <taxon>Bacillati</taxon>
        <taxon>Actinomycetota</taxon>
        <taxon>Actinomycetes</taxon>
        <taxon>Micrococcales</taxon>
        <taxon>Micrococcaceae</taxon>
        <taxon>Paeniglutamicibacter</taxon>
    </lineage>
</organism>
<dbReference type="EMBL" id="JAGIOF010000003">
    <property type="protein sequence ID" value="MBP2388425.1"/>
    <property type="molecule type" value="Genomic_DNA"/>
</dbReference>
<proteinExistence type="predicted"/>
<accession>A0ABS4XIX8</accession>
<comment type="caution">
    <text evidence="1">The sequence shown here is derived from an EMBL/GenBank/DDBJ whole genome shotgun (WGS) entry which is preliminary data.</text>
</comment>
<evidence type="ECO:0000313" key="2">
    <source>
        <dbReference type="Proteomes" id="UP001296993"/>
    </source>
</evidence>